<dbReference type="GO" id="GO:0005737">
    <property type="term" value="C:cytoplasm"/>
    <property type="evidence" value="ECO:0007669"/>
    <property type="project" value="UniProtKB-SubCell"/>
</dbReference>
<dbReference type="Pfam" id="PF09135">
    <property type="entry name" value="Alb1"/>
    <property type="match status" value="1"/>
</dbReference>
<sequence>MGRTVAKTKTASVHSRAARRLTSPGIDLDKSIKNIQPPTFIKKSRPSLLEIHQSAGVSKKSKSRRKTVLSAKAKRRYEKGLDHAVAVMQRTEKKVKKSKSKARIVHERSLDWDNLNRQMDTQKIIRSNLSTLETSSNIESNKSINLRQGMESIKEDDGRVESIEDSISEKISSLLILPKSEKGLDRVDIDGEIL</sequence>
<keyword evidence="9" id="KW-1185">Reference proteome</keyword>
<dbReference type="AlphaFoldDB" id="A0A0B1NZ45"/>
<keyword evidence="4" id="KW-0963">Cytoplasm</keyword>
<dbReference type="Proteomes" id="UP000030854">
    <property type="component" value="Unassembled WGS sequence"/>
</dbReference>
<evidence type="ECO:0000256" key="3">
    <source>
        <dbReference type="ARBA" id="ARBA00022448"/>
    </source>
</evidence>
<keyword evidence="5" id="KW-0690">Ribosome biogenesis</keyword>
<reference evidence="8 9" key="1">
    <citation type="journal article" date="2014" name="BMC Genomics">
        <title>Adaptive genomic structural variation in the grape powdery mildew pathogen, Erysiphe necator.</title>
        <authorList>
            <person name="Jones L."/>
            <person name="Riaz S."/>
            <person name="Morales-Cruz A."/>
            <person name="Amrine K.C."/>
            <person name="McGuire B."/>
            <person name="Gubler W.D."/>
            <person name="Walker M.A."/>
            <person name="Cantu D."/>
        </authorList>
    </citation>
    <scope>NUCLEOTIDE SEQUENCE [LARGE SCALE GENOMIC DNA]</scope>
    <source>
        <strain evidence="9">c</strain>
    </source>
</reference>
<gene>
    <name evidence="8" type="ORF">EV44_g5074</name>
</gene>
<evidence type="ECO:0000256" key="7">
    <source>
        <dbReference type="SAM" id="MobiDB-lite"/>
    </source>
</evidence>
<evidence type="ECO:0000313" key="8">
    <source>
        <dbReference type="EMBL" id="KHJ31677.1"/>
    </source>
</evidence>
<protein>
    <recommendedName>
        <fullName evidence="10">Ribosome biogenesis protein Alb1</fullName>
    </recommendedName>
</protein>
<dbReference type="GO" id="GO:0030687">
    <property type="term" value="C:preribosome, large subunit precursor"/>
    <property type="evidence" value="ECO:0007669"/>
    <property type="project" value="TreeGrafter"/>
</dbReference>
<dbReference type="EMBL" id="JNVN01002681">
    <property type="protein sequence ID" value="KHJ31677.1"/>
    <property type="molecule type" value="Genomic_DNA"/>
</dbReference>
<comment type="caution">
    <text evidence="8">The sequence shown here is derived from an EMBL/GenBank/DDBJ whole genome shotgun (WGS) entry which is preliminary data.</text>
</comment>
<evidence type="ECO:0000256" key="1">
    <source>
        <dbReference type="ARBA" id="ARBA00004123"/>
    </source>
</evidence>
<evidence type="ECO:0000313" key="9">
    <source>
        <dbReference type="Proteomes" id="UP000030854"/>
    </source>
</evidence>
<dbReference type="GO" id="GO:0000055">
    <property type="term" value="P:ribosomal large subunit export from nucleus"/>
    <property type="evidence" value="ECO:0007669"/>
    <property type="project" value="TreeGrafter"/>
</dbReference>
<keyword evidence="3" id="KW-0813">Transport</keyword>
<dbReference type="InterPro" id="IPR022784">
    <property type="entry name" value="Ribosome_bgen_Alb1"/>
</dbReference>
<dbReference type="PANTHER" id="PTHR28280:SF1">
    <property type="entry name" value="SHUTTLING PRE-60S FACTOR ECM1"/>
    <property type="match status" value="1"/>
</dbReference>
<dbReference type="GO" id="GO:0005730">
    <property type="term" value="C:nucleolus"/>
    <property type="evidence" value="ECO:0007669"/>
    <property type="project" value="TreeGrafter"/>
</dbReference>
<evidence type="ECO:0000256" key="2">
    <source>
        <dbReference type="ARBA" id="ARBA00004496"/>
    </source>
</evidence>
<proteinExistence type="predicted"/>
<name>A0A0B1NZ45_UNCNE</name>
<dbReference type="OrthoDB" id="5304887at2759"/>
<feature type="region of interest" description="Disordered" evidence="7">
    <location>
        <begin position="1"/>
        <end position="25"/>
    </location>
</feature>
<dbReference type="HOGENOM" id="CLU_085138_0_0_1"/>
<evidence type="ECO:0008006" key="10">
    <source>
        <dbReference type="Google" id="ProtNLM"/>
    </source>
</evidence>
<organism evidence="8 9">
    <name type="scientific">Uncinula necator</name>
    <name type="common">Grape powdery mildew</name>
    <dbReference type="NCBI Taxonomy" id="52586"/>
    <lineage>
        <taxon>Eukaryota</taxon>
        <taxon>Fungi</taxon>
        <taxon>Dikarya</taxon>
        <taxon>Ascomycota</taxon>
        <taxon>Pezizomycotina</taxon>
        <taxon>Leotiomycetes</taxon>
        <taxon>Erysiphales</taxon>
        <taxon>Erysiphaceae</taxon>
        <taxon>Erysiphe</taxon>
    </lineage>
</organism>
<evidence type="ECO:0000256" key="4">
    <source>
        <dbReference type="ARBA" id="ARBA00022490"/>
    </source>
</evidence>
<keyword evidence="6" id="KW-0539">Nucleus</keyword>
<evidence type="ECO:0000256" key="6">
    <source>
        <dbReference type="ARBA" id="ARBA00023242"/>
    </source>
</evidence>
<dbReference type="PANTHER" id="PTHR28280">
    <property type="entry name" value="SHUTTLING PRE-60S FACTOR ECM1"/>
    <property type="match status" value="1"/>
</dbReference>
<comment type="subcellular location">
    <subcellularLocation>
        <location evidence="2">Cytoplasm</location>
    </subcellularLocation>
    <subcellularLocation>
        <location evidence="1">Nucleus</location>
    </subcellularLocation>
</comment>
<dbReference type="InterPro" id="IPR053278">
    <property type="entry name" value="Pre-60S_factor_ECM1"/>
</dbReference>
<evidence type="ECO:0000256" key="5">
    <source>
        <dbReference type="ARBA" id="ARBA00022517"/>
    </source>
</evidence>
<accession>A0A0B1NZ45</accession>